<feature type="compositionally biased region" description="Low complexity" evidence="1">
    <location>
        <begin position="95"/>
        <end position="108"/>
    </location>
</feature>
<keyword evidence="2" id="KW-0812">Transmembrane</keyword>
<proteinExistence type="predicted"/>
<dbReference type="EMBL" id="BJHY01000001">
    <property type="protein sequence ID" value="GDY77528.1"/>
    <property type="molecule type" value="Genomic_DNA"/>
</dbReference>
<keyword evidence="2" id="KW-1133">Transmembrane helix</keyword>
<reference evidence="3 4" key="1">
    <citation type="submission" date="2019-04" db="EMBL/GenBank/DDBJ databases">
        <title>Draft genome sequences of Streptomyces avermitilis ATCC 31267.</title>
        <authorList>
            <person name="Komaki H."/>
            <person name="Tamura T."/>
            <person name="Hosoyama A."/>
        </authorList>
    </citation>
    <scope>NUCLEOTIDE SEQUENCE [LARGE SCALE GENOMIC DNA]</scope>
    <source>
        <strain evidence="3 4">ATCC 31267</strain>
    </source>
</reference>
<dbReference type="Proteomes" id="UP000299211">
    <property type="component" value="Unassembled WGS sequence"/>
</dbReference>
<dbReference type="AlphaFoldDB" id="A0A4D4MZA3"/>
<sequence>MTAMTTICFALAVVMAAAGCVKADRVRAWRHGFNPSADELPSSAFVAGRAVFFVLAGIMAFQGFQLLAVSDDVSWSDSELTKAVQGPPPPWTRVPISRSTPSATTSSP</sequence>
<organism evidence="3 4">
    <name type="scientific">Streptomyces avermitilis</name>
    <dbReference type="NCBI Taxonomy" id="33903"/>
    <lineage>
        <taxon>Bacteria</taxon>
        <taxon>Bacillati</taxon>
        <taxon>Actinomycetota</taxon>
        <taxon>Actinomycetes</taxon>
        <taxon>Kitasatosporales</taxon>
        <taxon>Streptomycetaceae</taxon>
        <taxon>Streptomyces</taxon>
    </lineage>
</organism>
<protein>
    <submittedName>
        <fullName evidence="3">Uncharacterized protein</fullName>
    </submittedName>
</protein>
<feature type="transmembrane region" description="Helical" evidence="2">
    <location>
        <begin position="47"/>
        <end position="69"/>
    </location>
</feature>
<gene>
    <name evidence="3" type="ORF">SAV31267_070130</name>
</gene>
<evidence type="ECO:0000256" key="2">
    <source>
        <dbReference type="SAM" id="Phobius"/>
    </source>
</evidence>
<feature type="region of interest" description="Disordered" evidence="1">
    <location>
        <begin position="80"/>
        <end position="108"/>
    </location>
</feature>
<comment type="caution">
    <text evidence="3">The sequence shown here is derived from an EMBL/GenBank/DDBJ whole genome shotgun (WGS) entry which is preliminary data.</text>
</comment>
<keyword evidence="2" id="KW-0472">Membrane</keyword>
<name>A0A4D4MZA3_STRAX</name>
<accession>A0A4D4MZA3</accession>
<evidence type="ECO:0000313" key="3">
    <source>
        <dbReference type="EMBL" id="GDY77528.1"/>
    </source>
</evidence>
<evidence type="ECO:0000256" key="1">
    <source>
        <dbReference type="SAM" id="MobiDB-lite"/>
    </source>
</evidence>
<evidence type="ECO:0000313" key="4">
    <source>
        <dbReference type="Proteomes" id="UP000299211"/>
    </source>
</evidence>